<accession>A0AAJ5X7G6</accession>
<proteinExistence type="predicted"/>
<reference evidence="2" key="1">
    <citation type="submission" date="2023-03" db="EMBL/GenBank/DDBJ databases">
        <title>Andean soil-derived lignocellulolytic bacterial consortium as a source of novel taxa and putative plastic-active enzymes.</title>
        <authorList>
            <person name="Diaz-Garcia L."/>
            <person name="Chuvochina M."/>
            <person name="Feuerriegel G."/>
            <person name="Bunk B."/>
            <person name="Sproer C."/>
            <person name="Streit W.R."/>
            <person name="Rodriguez L.M."/>
            <person name="Overmann J."/>
            <person name="Jimenez D.J."/>
        </authorList>
    </citation>
    <scope>NUCLEOTIDE SEQUENCE</scope>
    <source>
        <strain evidence="2">MAG 26</strain>
    </source>
</reference>
<dbReference type="InterPro" id="IPR016047">
    <property type="entry name" value="M23ase_b-sheet_dom"/>
</dbReference>
<dbReference type="SUPFAM" id="SSF51261">
    <property type="entry name" value="Duplicated hybrid motif"/>
    <property type="match status" value="1"/>
</dbReference>
<dbReference type="InterPro" id="IPR050570">
    <property type="entry name" value="Cell_wall_metabolism_enzyme"/>
</dbReference>
<evidence type="ECO:0000259" key="1">
    <source>
        <dbReference type="Pfam" id="PF01551"/>
    </source>
</evidence>
<feature type="domain" description="M23ase beta-sheet core" evidence="1">
    <location>
        <begin position="188"/>
        <end position="284"/>
    </location>
</feature>
<dbReference type="EMBL" id="CP119316">
    <property type="protein sequence ID" value="WEK45439.1"/>
    <property type="molecule type" value="Genomic_DNA"/>
</dbReference>
<name>A0AAJ5X7G6_9SPHN</name>
<dbReference type="PANTHER" id="PTHR21666:SF285">
    <property type="entry name" value="M23 FAMILY METALLOPEPTIDASE"/>
    <property type="match status" value="1"/>
</dbReference>
<evidence type="ECO:0000313" key="2">
    <source>
        <dbReference type="EMBL" id="WEK45439.1"/>
    </source>
</evidence>
<dbReference type="AlphaFoldDB" id="A0AAJ5X7G6"/>
<dbReference type="InterPro" id="IPR011055">
    <property type="entry name" value="Dup_hybrid_motif"/>
</dbReference>
<dbReference type="PANTHER" id="PTHR21666">
    <property type="entry name" value="PEPTIDASE-RELATED"/>
    <property type="match status" value="1"/>
</dbReference>
<dbReference type="Proteomes" id="UP001218362">
    <property type="component" value="Chromosome"/>
</dbReference>
<dbReference type="GO" id="GO:0004222">
    <property type="term" value="F:metalloendopeptidase activity"/>
    <property type="evidence" value="ECO:0007669"/>
    <property type="project" value="TreeGrafter"/>
</dbReference>
<dbReference type="Pfam" id="PF01551">
    <property type="entry name" value="Peptidase_M23"/>
    <property type="match status" value="1"/>
</dbReference>
<protein>
    <submittedName>
        <fullName evidence="2">M23 family metallopeptidase</fullName>
    </submittedName>
</protein>
<sequence>MLPVLAGACSQAVLLPAPAPPPPVHTPASAPAPAPVPLAAGAIDYRGEVTQGGWIRGTLPAGTIGATLDGAPFQFASDLQFFAAFDRDAGPVAKLVALRSDGSSIERDIPVSPRDWQIERVNVARLPGGPSADFMKIRQPELDQIEAARKMQTDAQGWRQHFVWPVKARVSGRFGSQRIYKGGEAGAYHSGMDLAGGAGTVFVAPADGVVILAAATPFSLEGNLLMIDHGNGLNSAFLHCSEILVRVGDHVRQGQPIGKIGMTGRATGPHLHWSLKWNSARLDPLLFTGPME</sequence>
<dbReference type="Gene3D" id="2.70.70.10">
    <property type="entry name" value="Glucose Permease (Domain IIA)"/>
    <property type="match status" value="1"/>
</dbReference>
<dbReference type="CDD" id="cd12797">
    <property type="entry name" value="M23_peptidase"/>
    <property type="match status" value="1"/>
</dbReference>
<dbReference type="KEGG" id="acob:P0Y56_10375"/>
<evidence type="ECO:0000313" key="3">
    <source>
        <dbReference type="Proteomes" id="UP001218362"/>
    </source>
</evidence>
<organism evidence="2 3">
    <name type="scientific">Candidatus Andeanibacterium colombiense</name>
    <dbReference type="NCBI Taxonomy" id="3121345"/>
    <lineage>
        <taxon>Bacteria</taxon>
        <taxon>Pseudomonadati</taxon>
        <taxon>Pseudomonadota</taxon>
        <taxon>Alphaproteobacteria</taxon>
        <taxon>Sphingomonadales</taxon>
        <taxon>Sphingomonadaceae</taxon>
        <taxon>Candidatus Andeanibacterium</taxon>
    </lineage>
</organism>
<gene>
    <name evidence="2" type="ORF">P0Y56_10375</name>
</gene>